<evidence type="ECO:0000256" key="1">
    <source>
        <dbReference type="ARBA" id="ARBA00004123"/>
    </source>
</evidence>
<sequence>MMLITRAPSQAEDEESELDVDGDDSAKSPVNTCEFCGSVLSRAVQRLRHKCASTFTCSYCAWKGSSDSELKEHELQLHQAKKPHVCAECGARWVSAAALSRHMSVHAKGKTTCACDGCGANFTTVRSLRRHGRDCPGMRDVNKPYLCKVCCATFISKMSLTKHVKVHSLKRPFSCSE</sequence>
<dbReference type="Proteomes" id="UP000504606">
    <property type="component" value="Unplaced"/>
</dbReference>
<dbReference type="GO" id="GO:0008270">
    <property type="term" value="F:zinc ion binding"/>
    <property type="evidence" value="ECO:0007669"/>
    <property type="project" value="UniProtKB-KW"/>
</dbReference>
<dbReference type="PANTHER" id="PTHR24394">
    <property type="entry name" value="ZINC FINGER PROTEIN"/>
    <property type="match status" value="1"/>
</dbReference>
<dbReference type="SUPFAM" id="SSF57667">
    <property type="entry name" value="beta-beta-alpha zinc fingers"/>
    <property type="match status" value="3"/>
</dbReference>
<evidence type="ECO:0000256" key="5">
    <source>
        <dbReference type="ARBA" id="ARBA00022833"/>
    </source>
</evidence>
<evidence type="ECO:0000256" key="3">
    <source>
        <dbReference type="ARBA" id="ARBA00022737"/>
    </source>
</evidence>
<name>A0A9C6X6U1_FRAOC</name>
<proteinExistence type="predicted"/>
<feature type="domain" description="C2H2-type" evidence="9">
    <location>
        <begin position="84"/>
        <end position="111"/>
    </location>
</feature>
<dbReference type="InterPro" id="IPR013087">
    <property type="entry name" value="Znf_C2H2_type"/>
</dbReference>
<protein>
    <submittedName>
        <fullName evidence="11">Zinc finger and BTB domain-containing protein 24-like</fullName>
    </submittedName>
</protein>
<feature type="domain" description="C2H2-type" evidence="9">
    <location>
        <begin position="55"/>
        <end position="83"/>
    </location>
</feature>
<dbReference type="AlphaFoldDB" id="A0A9C6X6U1"/>
<evidence type="ECO:0000256" key="4">
    <source>
        <dbReference type="ARBA" id="ARBA00022771"/>
    </source>
</evidence>
<dbReference type="Gene3D" id="3.30.160.60">
    <property type="entry name" value="Classic Zinc Finger"/>
    <property type="match status" value="2"/>
</dbReference>
<evidence type="ECO:0000256" key="8">
    <source>
        <dbReference type="SAM" id="MobiDB-lite"/>
    </source>
</evidence>
<organism evidence="10 11">
    <name type="scientific">Frankliniella occidentalis</name>
    <name type="common">Western flower thrips</name>
    <name type="synonym">Euthrips occidentalis</name>
    <dbReference type="NCBI Taxonomy" id="133901"/>
    <lineage>
        <taxon>Eukaryota</taxon>
        <taxon>Metazoa</taxon>
        <taxon>Ecdysozoa</taxon>
        <taxon>Arthropoda</taxon>
        <taxon>Hexapoda</taxon>
        <taxon>Insecta</taxon>
        <taxon>Pterygota</taxon>
        <taxon>Neoptera</taxon>
        <taxon>Paraneoptera</taxon>
        <taxon>Thysanoptera</taxon>
        <taxon>Terebrantia</taxon>
        <taxon>Thripoidea</taxon>
        <taxon>Thripidae</taxon>
        <taxon>Frankliniella</taxon>
    </lineage>
</organism>
<evidence type="ECO:0000259" key="9">
    <source>
        <dbReference type="PROSITE" id="PS50157"/>
    </source>
</evidence>
<dbReference type="GO" id="GO:0005634">
    <property type="term" value="C:nucleus"/>
    <property type="evidence" value="ECO:0007669"/>
    <property type="project" value="UniProtKB-SubCell"/>
</dbReference>
<dbReference type="PANTHER" id="PTHR24394:SF29">
    <property type="entry name" value="MYONEURIN"/>
    <property type="match status" value="1"/>
</dbReference>
<keyword evidence="2" id="KW-0479">Metal-binding</keyword>
<dbReference type="FunFam" id="3.30.160.60:FF:000446">
    <property type="entry name" value="Zinc finger protein"/>
    <property type="match status" value="1"/>
</dbReference>
<dbReference type="RefSeq" id="XP_052130366.1">
    <property type="nucleotide sequence ID" value="XM_052274406.1"/>
</dbReference>
<dbReference type="SMART" id="SM00355">
    <property type="entry name" value="ZnF_C2H2"/>
    <property type="match status" value="3"/>
</dbReference>
<comment type="subcellular location">
    <subcellularLocation>
        <location evidence="1">Nucleus</location>
    </subcellularLocation>
</comment>
<accession>A0A9C6X6U1</accession>
<dbReference type="InterPro" id="IPR036236">
    <property type="entry name" value="Znf_C2H2_sf"/>
</dbReference>
<keyword evidence="4 7" id="KW-0863">Zinc-finger</keyword>
<dbReference type="PROSITE" id="PS50157">
    <property type="entry name" value="ZINC_FINGER_C2H2_2"/>
    <property type="match status" value="4"/>
</dbReference>
<keyword evidence="3" id="KW-0677">Repeat</keyword>
<feature type="compositionally biased region" description="Acidic residues" evidence="8">
    <location>
        <begin position="11"/>
        <end position="23"/>
    </location>
</feature>
<keyword evidence="10" id="KW-1185">Reference proteome</keyword>
<evidence type="ECO:0000313" key="11">
    <source>
        <dbReference type="RefSeq" id="XP_052130366.1"/>
    </source>
</evidence>
<evidence type="ECO:0000256" key="7">
    <source>
        <dbReference type="PROSITE-ProRule" id="PRU00042"/>
    </source>
</evidence>
<evidence type="ECO:0000256" key="6">
    <source>
        <dbReference type="ARBA" id="ARBA00023242"/>
    </source>
</evidence>
<dbReference type="PROSITE" id="PS00028">
    <property type="entry name" value="ZINC_FINGER_C2H2_1"/>
    <property type="match status" value="2"/>
</dbReference>
<evidence type="ECO:0000256" key="2">
    <source>
        <dbReference type="ARBA" id="ARBA00022723"/>
    </source>
</evidence>
<dbReference type="OrthoDB" id="6105938at2759"/>
<gene>
    <name evidence="11" type="primary">LOC113215914</name>
</gene>
<keyword evidence="5" id="KW-0862">Zinc</keyword>
<keyword evidence="6" id="KW-0539">Nucleus</keyword>
<evidence type="ECO:0000313" key="10">
    <source>
        <dbReference type="Proteomes" id="UP000504606"/>
    </source>
</evidence>
<feature type="domain" description="C2H2-type" evidence="9">
    <location>
        <begin position="145"/>
        <end position="172"/>
    </location>
</feature>
<dbReference type="GO" id="GO:0000981">
    <property type="term" value="F:DNA-binding transcription factor activity, RNA polymerase II-specific"/>
    <property type="evidence" value="ECO:0007669"/>
    <property type="project" value="TreeGrafter"/>
</dbReference>
<feature type="domain" description="C2H2-type" evidence="9">
    <location>
        <begin position="113"/>
        <end position="144"/>
    </location>
</feature>
<reference evidence="11" key="1">
    <citation type="submission" date="2025-08" db="UniProtKB">
        <authorList>
            <consortium name="RefSeq"/>
        </authorList>
    </citation>
    <scope>IDENTIFICATION</scope>
    <source>
        <tissue evidence="11">Whole organism</tissue>
    </source>
</reference>
<feature type="region of interest" description="Disordered" evidence="8">
    <location>
        <begin position="1"/>
        <end position="25"/>
    </location>
</feature>
<dbReference type="KEGG" id="foc:113215914"/>
<dbReference type="GeneID" id="113215914"/>